<gene>
    <name evidence="2" type="ORF">ACFP3U_02195</name>
</gene>
<dbReference type="Proteomes" id="UP001595975">
    <property type="component" value="Unassembled WGS sequence"/>
</dbReference>
<evidence type="ECO:0000256" key="1">
    <source>
        <dbReference type="SAM" id="SignalP"/>
    </source>
</evidence>
<dbReference type="RefSeq" id="WP_380223378.1">
    <property type="nucleotide sequence ID" value="NZ_JBHSOF010000002.1"/>
</dbReference>
<proteinExistence type="predicted"/>
<dbReference type="EMBL" id="JBHSOF010000002">
    <property type="protein sequence ID" value="MFC5661790.1"/>
    <property type="molecule type" value="Genomic_DNA"/>
</dbReference>
<evidence type="ECO:0000313" key="2">
    <source>
        <dbReference type="EMBL" id="MFC5661790.1"/>
    </source>
</evidence>
<accession>A0ABW0WW30</accession>
<dbReference type="InterPro" id="IPR036366">
    <property type="entry name" value="PGBDSf"/>
</dbReference>
<dbReference type="Gene3D" id="1.10.101.10">
    <property type="entry name" value="PGBD-like superfamily/PGBD"/>
    <property type="match status" value="1"/>
</dbReference>
<evidence type="ECO:0000313" key="3">
    <source>
        <dbReference type="Proteomes" id="UP001595975"/>
    </source>
</evidence>
<keyword evidence="3" id="KW-1185">Reference proteome</keyword>
<reference evidence="3" key="1">
    <citation type="journal article" date="2019" name="Int. J. Syst. Evol. Microbiol.">
        <title>The Global Catalogue of Microorganisms (GCM) 10K type strain sequencing project: providing services to taxonomists for standard genome sequencing and annotation.</title>
        <authorList>
            <consortium name="The Broad Institute Genomics Platform"/>
            <consortium name="The Broad Institute Genome Sequencing Center for Infectious Disease"/>
            <person name="Wu L."/>
            <person name="Ma J."/>
        </authorList>
    </citation>
    <scope>NUCLEOTIDE SEQUENCE [LARGE SCALE GENOMIC DNA]</scope>
    <source>
        <strain evidence="3">CGMCC 4.1437</strain>
    </source>
</reference>
<sequence>MSKTITRTVRNSARAFAAAGLAVAALATGATGAQASTSAGFVNTSWGDYRTDWADEGLISTTQHANSGAAGLWQLVLWQDGFLSEADVDCQFGPRTQAATKAWQSRYLGASEADGVVGPKTFGRASQNLMSTDNGFSIQYHSEFLGRETSTGRYFFSTSYTRGFVKADYNSATNCR</sequence>
<keyword evidence="1" id="KW-0732">Signal</keyword>
<feature type="signal peptide" evidence="1">
    <location>
        <begin position="1"/>
        <end position="35"/>
    </location>
</feature>
<dbReference type="InterPro" id="IPR036365">
    <property type="entry name" value="PGBD-like_sf"/>
</dbReference>
<protein>
    <submittedName>
        <fullName evidence="2">Peptidoglycan-binding protein</fullName>
    </submittedName>
</protein>
<name>A0ABW0WW30_9ACTN</name>
<feature type="chain" id="PRO_5045220847" evidence="1">
    <location>
        <begin position="36"/>
        <end position="176"/>
    </location>
</feature>
<comment type="caution">
    <text evidence="2">The sequence shown here is derived from an EMBL/GenBank/DDBJ whole genome shotgun (WGS) entry which is preliminary data.</text>
</comment>
<dbReference type="SUPFAM" id="SSF47090">
    <property type="entry name" value="PGBD-like"/>
    <property type="match status" value="1"/>
</dbReference>
<organism evidence="2 3">
    <name type="scientific">Kitasatospora misakiensis</name>
    <dbReference type="NCBI Taxonomy" id="67330"/>
    <lineage>
        <taxon>Bacteria</taxon>
        <taxon>Bacillati</taxon>
        <taxon>Actinomycetota</taxon>
        <taxon>Actinomycetes</taxon>
        <taxon>Kitasatosporales</taxon>
        <taxon>Streptomycetaceae</taxon>
        <taxon>Kitasatospora</taxon>
    </lineage>
</organism>